<reference evidence="2 3" key="1">
    <citation type="submission" date="2019-11" db="EMBL/GenBank/DDBJ databases">
        <title>Whole genome sequence of Oryza granulata.</title>
        <authorList>
            <person name="Li W."/>
        </authorList>
    </citation>
    <scope>NUCLEOTIDE SEQUENCE [LARGE SCALE GENOMIC DNA]</scope>
    <source>
        <strain evidence="3">cv. Menghai</strain>
        <tissue evidence="2">Leaf</tissue>
    </source>
</reference>
<feature type="region of interest" description="Disordered" evidence="1">
    <location>
        <begin position="1"/>
        <end position="29"/>
    </location>
</feature>
<dbReference type="OrthoDB" id="434647at2759"/>
<evidence type="ECO:0000313" key="2">
    <source>
        <dbReference type="EMBL" id="KAF0891871.1"/>
    </source>
</evidence>
<sequence length="94" mass="10563">MALASPTTGGARSRGRGGTRDRREGGDIRAGLHRAQGGVADQRTDIVYATFLWPLVMQYEPNIEKRLRYLRVNATNILIIYLKNFIDRGYGLLL</sequence>
<name>A0A6G1BVS2_9ORYZ</name>
<dbReference type="EMBL" id="SPHZ02000011">
    <property type="protein sequence ID" value="KAF0891871.1"/>
    <property type="molecule type" value="Genomic_DNA"/>
</dbReference>
<dbReference type="AlphaFoldDB" id="A0A6G1BVS2"/>
<protein>
    <submittedName>
        <fullName evidence="2">Uncharacterized protein</fullName>
    </submittedName>
</protein>
<evidence type="ECO:0000256" key="1">
    <source>
        <dbReference type="SAM" id="MobiDB-lite"/>
    </source>
</evidence>
<feature type="compositionally biased region" description="Basic and acidic residues" evidence="1">
    <location>
        <begin position="18"/>
        <end position="27"/>
    </location>
</feature>
<evidence type="ECO:0000313" key="3">
    <source>
        <dbReference type="Proteomes" id="UP000479710"/>
    </source>
</evidence>
<comment type="caution">
    <text evidence="2">The sequence shown here is derived from an EMBL/GenBank/DDBJ whole genome shotgun (WGS) entry which is preliminary data.</text>
</comment>
<dbReference type="Proteomes" id="UP000479710">
    <property type="component" value="Unassembled WGS sequence"/>
</dbReference>
<gene>
    <name evidence="2" type="ORF">E2562_011270</name>
</gene>
<keyword evidence="3" id="KW-1185">Reference proteome</keyword>
<accession>A0A6G1BVS2</accession>
<proteinExistence type="predicted"/>
<organism evidence="2 3">
    <name type="scientific">Oryza meyeriana var. granulata</name>
    <dbReference type="NCBI Taxonomy" id="110450"/>
    <lineage>
        <taxon>Eukaryota</taxon>
        <taxon>Viridiplantae</taxon>
        <taxon>Streptophyta</taxon>
        <taxon>Embryophyta</taxon>
        <taxon>Tracheophyta</taxon>
        <taxon>Spermatophyta</taxon>
        <taxon>Magnoliopsida</taxon>
        <taxon>Liliopsida</taxon>
        <taxon>Poales</taxon>
        <taxon>Poaceae</taxon>
        <taxon>BOP clade</taxon>
        <taxon>Oryzoideae</taxon>
        <taxon>Oryzeae</taxon>
        <taxon>Oryzinae</taxon>
        <taxon>Oryza</taxon>
        <taxon>Oryza meyeriana</taxon>
    </lineage>
</organism>